<dbReference type="SUPFAM" id="SSF54631">
    <property type="entry name" value="CBS-domain pair"/>
    <property type="match status" value="1"/>
</dbReference>
<sequence>MIALELITEEIPPLKHSDSGETALRWMEEFKVEHLPVLKGNNFVGLVSEENILDRNDIEQSLDKLFDHLPRPYVKQHVHIYEILAKISDEKITAVPVLDDHENYVGVIDIKRLMQHIADTGSMKEVGGIIVLEIAQHDYSLAHIAQIVESDNAKILSAYVSSLPSSTKLEVTLKINQTELGRIIRSLERYDYIVKASYQKNTYHEDLKNRYDELINYLNI</sequence>
<evidence type="ECO:0000313" key="3">
    <source>
        <dbReference type="EMBL" id="SFT67542.1"/>
    </source>
</evidence>
<dbReference type="OrthoDB" id="1523762at2"/>
<evidence type="ECO:0000256" key="1">
    <source>
        <dbReference type="PROSITE-ProRule" id="PRU00703"/>
    </source>
</evidence>
<feature type="domain" description="CBS" evidence="2">
    <location>
        <begin position="66"/>
        <end position="125"/>
    </location>
</feature>
<evidence type="ECO:0000259" key="2">
    <source>
        <dbReference type="PROSITE" id="PS51371"/>
    </source>
</evidence>
<keyword evidence="4" id="KW-1185">Reference proteome</keyword>
<dbReference type="PROSITE" id="PS51371">
    <property type="entry name" value="CBS"/>
    <property type="match status" value="2"/>
</dbReference>
<dbReference type="InterPro" id="IPR000644">
    <property type="entry name" value="CBS_dom"/>
</dbReference>
<accession>A0A1I6ZXZ3</accession>
<keyword evidence="1" id="KW-0129">CBS domain</keyword>
<dbReference type="Pfam" id="PF00571">
    <property type="entry name" value="CBS"/>
    <property type="match status" value="2"/>
</dbReference>
<reference evidence="3 4" key="1">
    <citation type="submission" date="2016-10" db="EMBL/GenBank/DDBJ databases">
        <authorList>
            <person name="de Groot N.N."/>
        </authorList>
    </citation>
    <scope>NUCLEOTIDE SEQUENCE [LARGE SCALE GENOMIC DNA]</scope>
    <source>
        <strain evidence="3 4">CGMCC 1.7005</strain>
    </source>
</reference>
<dbReference type="STRING" id="477690.SAMN05216474_1715"/>
<dbReference type="EMBL" id="FPAS01000002">
    <property type="protein sequence ID" value="SFT67542.1"/>
    <property type="molecule type" value="Genomic_DNA"/>
</dbReference>
<dbReference type="RefSeq" id="WP_090248314.1">
    <property type="nucleotide sequence ID" value="NZ_FPAS01000002.1"/>
</dbReference>
<proteinExistence type="predicted"/>
<dbReference type="AlphaFoldDB" id="A0A1I6ZXZ3"/>
<evidence type="ECO:0000313" key="4">
    <source>
        <dbReference type="Proteomes" id="UP000236454"/>
    </source>
</evidence>
<protein>
    <submittedName>
        <fullName evidence="3">CBS domain-containing protein</fullName>
    </submittedName>
</protein>
<dbReference type="Gene3D" id="3.10.580.10">
    <property type="entry name" value="CBS-domain"/>
    <property type="match status" value="2"/>
</dbReference>
<dbReference type="Proteomes" id="UP000236454">
    <property type="component" value="Unassembled WGS sequence"/>
</dbReference>
<dbReference type="InterPro" id="IPR046342">
    <property type="entry name" value="CBS_dom_sf"/>
</dbReference>
<name>A0A1I6ZXZ3_9FLAO</name>
<organism evidence="3 4">
    <name type="scientific">Lishizhenia tianjinensis</name>
    <dbReference type="NCBI Taxonomy" id="477690"/>
    <lineage>
        <taxon>Bacteria</taxon>
        <taxon>Pseudomonadati</taxon>
        <taxon>Bacteroidota</taxon>
        <taxon>Flavobacteriia</taxon>
        <taxon>Flavobacteriales</taxon>
        <taxon>Crocinitomicaceae</taxon>
        <taxon>Lishizhenia</taxon>
    </lineage>
</organism>
<gene>
    <name evidence="3" type="ORF">SAMN05216474_1715</name>
</gene>
<dbReference type="SMART" id="SM00116">
    <property type="entry name" value="CBS"/>
    <property type="match status" value="2"/>
</dbReference>
<feature type="domain" description="CBS" evidence="2">
    <location>
        <begin position="7"/>
        <end position="64"/>
    </location>
</feature>